<reference evidence="9" key="1">
    <citation type="submission" date="2023-07" db="EMBL/GenBank/DDBJ databases">
        <authorList>
            <person name="Ivanov I."/>
            <person name="Teneva D."/>
            <person name="Stoikov I."/>
        </authorList>
    </citation>
    <scope>NUCLEOTIDE SEQUENCE</scope>
    <source>
        <strain evidence="9">4475</strain>
    </source>
</reference>
<dbReference type="FunFam" id="1.10.287.10:FF:000002">
    <property type="entry name" value="30S ribosomal protein S15"/>
    <property type="match status" value="1"/>
</dbReference>
<evidence type="ECO:0000313" key="10">
    <source>
        <dbReference type="Proteomes" id="UP001189619"/>
    </source>
</evidence>
<sequence length="90" mass="10768">MMALSQERKAQLIQEFRTHENDTGSPEVQIAILTENINNLNEHLRVHKKDHHSRRGLLKMVGQRRNLLNYLKETDIQRYRVLIDRLGLRR</sequence>
<evidence type="ECO:0000256" key="7">
    <source>
        <dbReference type="RuleBase" id="RU003919"/>
    </source>
</evidence>
<dbReference type="PANTHER" id="PTHR23321:SF26">
    <property type="entry name" value="SMALL RIBOSOMAL SUBUNIT PROTEIN US15M"/>
    <property type="match status" value="1"/>
</dbReference>
<dbReference type="Gene3D" id="1.10.287.10">
    <property type="entry name" value="S15/NS1, RNA-binding"/>
    <property type="match status" value="1"/>
</dbReference>
<dbReference type="PANTHER" id="PTHR23321">
    <property type="entry name" value="RIBOSOMAL PROTEIN S15, BACTERIAL AND ORGANELLAR"/>
    <property type="match status" value="1"/>
</dbReference>
<evidence type="ECO:0000256" key="3">
    <source>
        <dbReference type="ARBA" id="ARBA00022980"/>
    </source>
</evidence>
<dbReference type="NCBIfam" id="TIGR00952">
    <property type="entry name" value="S15_bact"/>
    <property type="match status" value="1"/>
</dbReference>
<comment type="subunit">
    <text evidence="5 6">Part of the 30S ribosomal subunit. Forms a bridge to the 50S subunit in the 70S ribosome, contacting the 23S rRNA.</text>
</comment>
<dbReference type="GO" id="GO:0003735">
    <property type="term" value="F:structural constituent of ribosome"/>
    <property type="evidence" value="ECO:0007669"/>
    <property type="project" value="InterPro"/>
</dbReference>
<dbReference type="CDD" id="cd00353">
    <property type="entry name" value="Ribosomal_S15p_S13e"/>
    <property type="match status" value="1"/>
</dbReference>
<comment type="function">
    <text evidence="6 8">One of the primary rRNA binding proteins, it binds directly to 16S rRNA where it helps nucleate assembly of the platform of the 30S subunit by binding and bridging several RNA helices of the 16S rRNA.</text>
</comment>
<keyword evidence="2 6" id="KW-0694">RNA-binding</keyword>
<keyword evidence="4 6" id="KW-0687">Ribonucleoprotein</keyword>
<dbReference type="GO" id="GO:0019843">
    <property type="term" value="F:rRNA binding"/>
    <property type="evidence" value="ECO:0007669"/>
    <property type="project" value="UniProtKB-UniRule"/>
</dbReference>
<evidence type="ECO:0000256" key="6">
    <source>
        <dbReference type="HAMAP-Rule" id="MF_01343"/>
    </source>
</evidence>
<evidence type="ECO:0000256" key="5">
    <source>
        <dbReference type="ARBA" id="ARBA00064542"/>
    </source>
</evidence>
<dbReference type="SUPFAM" id="SSF47060">
    <property type="entry name" value="S15/NS1 RNA-binding domain"/>
    <property type="match status" value="1"/>
</dbReference>
<dbReference type="SMART" id="SM01387">
    <property type="entry name" value="Ribosomal_S15"/>
    <property type="match status" value="1"/>
</dbReference>
<dbReference type="GO" id="GO:0022627">
    <property type="term" value="C:cytosolic small ribosomal subunit"/>
    <property type="evidence" value="ECO:0007669"/>
    <property type="project" value="TreeGrafter"/>
</dbReference>
<keyword evidence="1 6" id="KW-0699">rRNA-binding</keyword>
<keyword evidence="3 6" id="KW-0689">Ribosomal protein</keyword>
<name>A0AA48RC72_9BACL</name>
<dbReference type="InterPro" id="IPR005290">
    <property type="entry name" value="Ribosomal_uS15_bac-type"/>
</dbReference>
<dbReference type="PROSITE" id="PS00362">
    <property type="entry name" value="RIBOSOMAL_S15"/>
    <property type="match status" value="1"/>
</dbReference>
<comment type="function">
    <text evidence="6">Forms an intersubunit bridge (bridge B4) with the 23S rRNA of the 50S subunit in the ribosome.</text>
</comment>
<gene>
    <name evidence="6 9" type="primary">rpsO</name>
    <name evidence="9" type="ORF">BSPP4475_09160</name>
</gene>
<dbReference type="KEGG" id="bayd:BSPP4475_09160"/>
<dbReference type="Gene3D" id="6.10.250.3130">
    <property type="match status" value="1"/>
</dbReference>
<organism evidence="9 10">
    <name type="scientific">Brevibacillus aydinogluensis</name>
    <dbReference type="NCBI Taxonomy" id="927786"/>
    <lineage>
        <taxon>Bacteria</taxon>
        <taxon>Bacillati</taxon>
        <taxon>Bacillota</taxon>
        <taxon>Bacilli</taxon>
        <taxon>Bacillales</taxon>
        <taxon>Paenibacillaceae</taxon>
        <taxon>Brevibacillus</taxon>
    </lineage>
</organism>
<dbReference type="Pfam" id="PF00312">
    <property type="entry name" value="Ribosomal_S15"/>
    <property type="match status" value="1"/>
</dbReference>
<evidence type="ECO:0000313" key="9">
    <source>
        <dbReference type="EMBL" id="CAJ1002485.1"/>
    </source>
</evidence>
<dbReference type="EMBL" id="OY569118">
    <property type="protein sequence ID" value="CAJ1002485.1"/>
    <property type="molecule type" value="Genomic_DNA"/>
</dbReference>
<comment type="similarity">
    <text evidence="6 7">Belongs to the universal ribosomal protein uS15 family.</text>
</comment>
<dbReference type="InterPro" id="IPR000589">
    <property type="entry name" value="Ribosomal_uS15"/>
</dbReference>
<evidence type="ECO:0000256" key="4">
    <source>
        <dbReference type="ARBA" id="ARBA00023274"/>
    </source>
</evidence>
<evidence type="ECO:0000256" key="1">
    <source>
        <dbReference type="ARBA" id="ARBA00022730"/>
    </source>
</evidence>
<dbReference type="GO" id="GO:0006412">
    <property type="term" value="P:translation"/>
    <property type="evidence" value="ECO:0007669"/>
    <property type="project" value="UniProtKB-UniRule"/>
</dbReference>
<proteinExistence type="inferred from homology"/>
<dbReference type="Proteomes" id="UP001189619">
    <property type="component" value="Chromosome"/>
</dbReference>
<keyword evidence="10" id="KW-1185">Reference proteome</keyword>
<dbReference type="AlphaFoldDB" id="A0AA48RC72"/>
<evidence type="ECO:0000256" key="8">
    <source>
        <dbReference type="RuleBase" id="RU004524"/>
    </source>
</evidence>
<protein>
    <recommendedName>
        <fullName evidence="6">Small ribosomal subunit protein uS15</fullName>
    </recommendedName>
</protein>
<evidence type="ECO:0000256" key="2">
    <source>
        <dbReference type="ARBA" id="ARBA00022884"/>
    </source>
</evidence>
<accession>A0AA48RC72</accession>
<dbReference type="InterPro" id="IPR009068">
    <property type="entry name" value="uS15_NS1_RNA-bd_sf"/>
</dbReference>
<dbReference type="HAMAP" id="MF_01343_B">
    <property type="entry name" value="Ribosomal_uS15_B"/>
    <property type="match status" value="1"/>
</dbReference>